<gene>
    <name evidence="3" type="ORF">SAMN05421736_10812</name>
</gene>
<accession>A0A1H3RC85</accession>
<dbReference type="STRING" id="1503961.SAMN05421736_10812"/>
<reference evidence="4" key="1">
    <citation type="submission" date="2016-10" db="EMBL/GenBank/DDBJ databases">
        <authorList>
            <person name="Varghese N."/>
            <person name="Submissions S."/>
        </authorList>
    </citation>
    <scope>NUCLEOTIDE SEQUENCE [LARGE SCALE GENOMIC DNA]</scope>
    <source>
        <strain evidence="4">SP</strain>
    </source>
</reference>
<feature type="domain" description="DUF4825" evidence="2">
    <location>
        <begin position="29"/>
        <end position="120"/>
    </location>
</feature>
<evidence type="ECO:0000256" key="1">
    <source>
        <dbReference type="SAM" id="SignalP"/>
    </source>
</evidence>
<dbReference type="Proteomes" id="UP000198935">
    <property type="component" value="Unassembled WGS sequence"/>
</dbReference>
<proteinExistence type="predicted"/>
<dbReference type="AlphaFoldDB" id="A0A1H3RC85"/>
<evidence type="ECO:0000313" key="3">
    <source>
        <dbReference type="EMBL" id="SDZ22569.1"/>
    </source>
</evidence>
<sequence>MKVSLRNVLITALLLFSAGCSQYQEKLLQEYGGTYVGDNGNVSQILSRLPGADSSLSLELTDQIITVNYHHNQIDGEPSEWLETGESMGKMFMFNAIYLSILVPNANGFVFHVEEYSFSITKSEIENVLTEQLGPLLNEEEKWDPVKVEQFISEKKEAIIDMIDSNEFRESFFAEFPITIED</sequence>
<keyword evidence="1" id="KW-0732">Signal</keyword>
<name>A0A1H3RC85_9BACI</name>
<dbReference type="OrthoDB" id="2918225at2"/>
<protein>
    <recommendedName>
        <fullName evidence="2">DUF4825 domain-containing protein</fullName>
    </recommendedName>
</protein>
<keyword evidence="4" id="KW-1185">Reference proteome</keyword>
<dbReference type="PROSITE" id="PS51257">
    <property type="entry name" value="PROKAR_LIPOPROTEIN"/>
    <property type="match status" value="1"/>
</dbReference>
<dbReference type="Pfam" id="PF16107">
    <property type="entry name" value="DUF4825"/>
    <property type="match status" value="1"/>
</dbReference>
<organism evidence="3 4">
    <name type="scientific">Evansella caseinilytica</name>
    <dbReference type="NCBI Taxonomy" id="1503961"/>
    <lineage>
        <taxon>Bacteria</taxon>
        <taxon>Bacillati</taxon>
        <taxon>Bacillota</taxon>
        <taxon>Bacilli</taxon>
        <taxon>Bacillales</taxon>
        <taxon>Bacillaceae</taxon>
        <taxon>Evansella</taxon>
    </lineage>
</organism>
<feature type="chain" id="PRO_5011793853" description="DUF4825 domain-containing protein" evidence="1">
    <location>
        <begin position="24"/>
        <end position="182"/>
    </location>
</feature>
<feature type="signal peptide" evidence="1">
    <location>
        <begin position="1"/>
        <end position="23"/>
    </location>
</feature>
<dbReference type="InterPro" id="IPR032250">
    <property type="entry name" value="DUF4825"/>
</dbReference>
<evidence type="ECO:0000259" key="2">
    <source>
        <dbReference type="Pfam" id="PF16107"/>
    </source>
</evidence>
<dbReference type="EMBL" id="FNPI01000008">
    <property type="protein sequence ID" value="SDZ22569.1"/>
    <property type="molecule type" value="Genomic_DNA"/>
</dbReference>
<evidence type="ECO:0000313" key="4">
    <source>
        <dbReference type="Proteomes" id="UP000198935"/>
    </source>
</evidence>